<comment type="caution">
    <text evidence="1">The sequence shown here is derived from an EMBL/GenBank/DDBJ whole genome shotgun (WGS) entry which is preliminary data.</text>
</comment>
<protein>
    <submittedName>
        <fullName evidence="1">Replication protein B</fullName>
    </submittedName>
</protein>
<name>A0AB73PLQ8_YERKR</name>
<evidence type="ECO:0000313" key="1">
    <source>
        <dbReference type="EMBL" id="OVZ79581.1"/>
    </source>
</evidence>
<keyword evidence="2" id="KW-1185">Reference proteome</keyword>
<gene>
    <name evidence="1" type="ORF">CBW52_14920</name>
</gene>
<dbReference type="AlphaFoldDB" id="A0AB73PLQ8"/>
<evidence type="ECO:0000313" key="2">
    <source>
        <dbReference type="Proteomes" id="UP000195840"/>
    </source>
</evidence>
<reference evidence="1 2" key="1">
    <citation type="submission" date="2017-05" db="EMBL/GenBank/DDBJ databases">
        <title>Whole genome sequencing of Yersinia kristensenii.</title>
        <authorList>
            <person name="Campioni F."/>
        </authorList>
    </citation>
    <scope>NUCLEOTIDE SEQUENCE [LARGE SCALE GENOMIC DNA]</scope>
    <source>
        <strain evidence="1 2">CFSAN060538</strain>
    </source>
</reference>
<accession>A0AB73PLQ8</accession>
<proteinExistence type="predicted"/>
<organism evidence="1 2">
    <name type="scientific">Yersinia kristensenii</name>
    <dbReference type="NCBI Taxonomy" id="28152"/>
    <lineage>
        <taxon>Bacteria</taxon>
        <taxon>Pseudomonadati</taxon>
        <taxon>Pseudomonadota</taxon>
        <taxon>Gammaproteobacteria</taxon>
        <taxon>Enterobacterales</taxon>
        <taxon>Yersiniaceae</taxon>
        <taxon>Yersinia</taxon>
    </lineage>
</organism>
<sequence length="154" mass="18103">MPNNLRMLIGKHFAGSRWADTCNFYNKMPERYRGTVCFHATLKRRHTLFKFEELQEYERELIISAIDELGRYFIKPHRRPLDSVALIYRLPLSVRKTLFLHAGLSTVELSLPLWHIKRSSCHWRSALLNALDEMLNIFDDLPAIITSAKPESYI</sequence>
<dbReference type="Proteomes" id="UP000195840">
    <property type="component" value="Unassembled WGS sequence"/>
</dbReference>
<dbReference type="EMBL" id="NHOG01000017">
    <property type="protein sequence ID" value="OVZ79581.1"/>
    <property type="molecule type" value="Genomic_DNA"/>
</dbReference>